<dbReference type="EMBL" id="UAUF01000014">
    <property type="protein sequence ID" value="SPZ12279.1"/>
    <property type="molecule type" value="Genomic_DNA"/>
</dbReference>
<feature type="chain" id="PRO_5015975306" evidence="1">
    <location>
        <begin position="38"/>
        <end position="667"/>
    </location>
</feature>
<feature type="domain" description="Lnb N-terminal periplasmic" evidence="2">
    <location>
        <begin position="289"/>
        <end position="447"/>
    </location>
</feature>
<evidence type="ECO:0000259" key="3">
    <source>
        <dbReference type="Pfam" id="PF25226"/>
    </source>
</evidence>
<evidence type="ECO:0000313" key="4">
    <source>
        <dbReference type="EMBL" id="SPZ12279.1"/>
    </source>
</evidence>
<accession>A0A2X2EV54</accession>
<feature type="domain" description="DUF7844" evidence="3">
    <location>
        <begin position="41"/>
        <end position="268"/>
    </location>
</feature>
<dbReference type="Proteomes" id="UP000250443">
    <property type="component" value="Unassembled WGS sequence"/>
</dbReference>
<proteinExistence type="predicted"/>
<name>A0A2X2EV54_PSELU</name>
<evidence type="ECO:0000313" key="5">
    <source>
        <dbReference type="Proteomes" id="UP000250443"/>
    </source>
</evidence>
<dbReference type="InterPro" id="IPR057166">
    <property type="entry name" value="DUF7844"/>
</dbReference>
<gene>
    <name evidence="4" type="ORF">NCTC11842_04377</name>
</gene>
<feature type="signal peptide" evidence="1">
    <location>
        <begin position="1"/>
        <end position="37"/>
    </location>
</feature>
<organism evidence="4 5">
    <name type="scientific">Pseudomonas luteola</name>
    <dbReference type="NCBI Taxonomy" id="47886"/>
    <lineage>
        <taxon>Bacteria</taxon>
        <taxon>Pseudomonadati</taxon>
        <taxon>Pseudomonadota</taxon>
        <taxon>Gammaproteobacteria</taxon>
        <taxon>Pseudomonadales</taxon>
        <taxon>Pseudomonadaceae</taxon>
        <taxon>Pseudomonas</taxon>
    </lineage>
</organism>
<dbReference type="Pfam" id="PF25226">
    <property type="entry name" value="DUF7844"/>
    <property type="match status" value="1"/>
</dbReference>
<evidence type="ECO:0000256" key="1">
    <source>
        <dbReference type="SAM" id="SignalP"/>
    </source>
</evidence>
<dbReference type="AlphaFoldDB" id="A0A2X2EV54"/>
<reference evidence="4 5" key="1">
    <citation type="submission" date="2018-06" db="EMBL/GenBank/DDBJ databases">
        <authorList>
            <consortium name="Pathogen Informatics"/>
            <person name="Doyle S."/>
        </authorList>
    </citation>
    <scope>NUCLEOTIDE SEQUENCE [LARGE SCALE GENOMIC DNA]</scope>
    <source>
        <strain evidence="4 5">NCTC11842</strain>
    </source>
</reference>
<dbReference type="InterPro" id="IPR025178">
    <property type="entry name" value="Lnb_N"/>
</dbReference>
<protein>
    <submittedName>
        <fullName evidence="4">Membrane protein</fullName>
    </submittedName>
</protein>
<dbReference type="Pfam" id="PF13387">
    <property type="entry name" value="Lnb_N"/>
    <property type="match status" value="1"/>
</dbReference>
<sequence length="667" mass="75694">MKPALRRALLGKLGRLARPSLLCTAFIAWLGAGNAHAALNLHLDDHSLSPEQAQATQQLLNEALGKLPPRFKQALDEDISVRWSQDLEPQAYGRADRRTLLLNERLLPALTDGSDAHIQTGRPHGTQREEMLATVLHELTHFYDRERAWTPAERKEIIACSTLASSTKSADLPIHCQGQAGRRYTLSDDPRLLDLAGWQVKVKKHGARESRNNFIARSPDIYEVTNPREFVAVNMEYFLLDPSYACRRPALARYFTEHFGWSPPHDTCSSKLPYLNAGSDFGKTPLGWLDPERVYEVDYLFAEGNEHVMSRWGHSMLRLVVCAPGRPRGPDCRLDLQEHLVLSFRAFVNDVQISNWDGLTGSYPSRLFVLPLAQVVEEYTKIELRGLQSVPLKLSRQEIADLLERTAQTHWGYDGHYYFVSNNCAVETFKLLHDSVPRLQQTPLDSITPIGLLDALRIEGVADTSVLNDQREALRLGYRFDSFRDRFQSMFKVARDRLNLPQQKVEDWLELEPRQRREWFDRADLRASAALLLLEQAALRRELLRAQNELKDRYLGQNGAQEKARFSKAGEALQQLLADSGYLSRPSELLGAGGYGLPQPGEWDKLTAESQRRQTHLLSLRETLNTEVRTLLDSQIQRGLDDTEANLKQLGDHLRTLHKASGGLELP</sequence>
<evidence type="ECO:0000259" key="2">
    <source>
        <dbReference type="Pfam" id="PF13387"/>
    </source>
</evidence>
<keyword evidence="1" id="KW-0732">Signal</keyword>